<gene>
    <name evidence="2" type="ORF">BDK51DRAFT_26332</name>
</gene>
<dbReference type="AlphaFoldDB" id="A0A4P9VXW1"/>
<organism evidence="2 3">
    <name type="scientific">Blyttiomyces helicus</name>
    <dbReference type="NCBI Taxonomy" id="388810"/>
    <lineage>
        <taxon>Eukaryota</taxon>
        <taxon>Fungi</taxon>
        <taxon>Fungi incertae sedis</taxon>
        <taxon>Chytridiomycota</taxon>
        <taxon>Chytridiomycota incertae sedis</taxon>
        <taxon>Chytridiomycetes</taxon>
        <taxon>Chytridiomycetes incertae sedis</taxon>
        <taxon>Blyttiomyces</taxon>
    </lineage>
</organism>
<feature type="region of interest" description="Disordered" evidence="1">
    <location>
        <begin position="183"/>
        <end position="219"/>
    </location>
</feature>
<feature type="region of interest" description="Disordered" evidence="1">
    <location>
        <begin position="96"/>
        <end position="167"/>
    </location>
</feature>
<reference evidence="3" key="1">
    <citation type="journal article" date="2018" name="Nat. Microbiol.">
        <title>Leveraging single-cell genomics to expand the fungal tree of life.</title>
        <authorList>
            <person name="Ahrendt S.R."/>
            <person name="Quandt C.A."/>
            <person name="Ciobanu D."/>
            <person name="Clum A."/>
            <person name="Salamov A."/>
            <person name="Andreopoulos B."/>
            <person name="Cheng J.F."/>
            <person name="Woyke T."/>
            <person name="Pelin A."/>
            <person name="Henrissat B."/>
            <person name="Reynolds N.K."/>
            <person name="Benny G.L."/>
            <person name="Smith M.E."/>
            <person name="James T.Y."/>
            <person name="Grigoriev I.V."/>
        </authorList>
    </citation>
    <scope>NUCLEOTIDE SEQUENCE [LARGE SCALE GENOMIC DNA]</scope>
</reference>
<feature type="compositionally biased region" description="Low complexity" evidence="1">
    <location>
        <begin position="16"/>
        <end position="34"/>
    </location>
</feature>
<dbReference type="EMBL" id="ML000520">
    <property type="protein sequence ID" value="RKO84082.1"/>
    <property type="molecule type" value="Genomic_DNA"/>
</dbReference>
<evidence type="ECO:0000256" key="1">
    <source>
        <dbReference type="SAM" id="MobiDB-lite"/>
    </source>
</evidence>
<feature type="region of interest" description="Disordered" evidence="1">
    <location>
        <begin position="1"/>
        <end position="78"/>
    </location>
</feature>
<evidence type="ECO:0000313" key="2">
    <source>
        <dbReference type="EMBL" id="RKO84082.1"/>
    </source>
</evidence>
<feature type="compositionally biased region" description="Basic and acidic residues" evidence="1">
    <location>
        <begin position="116"/>
        <end position="132"/>
    </location>
</feature>
<keyword evidence="3" id="KW-1185">Reference proteome</keyword>
<feature type="compositionally biased region" description="Polar residues" evidence="1">
    <location>
        <begin position="189"/>
        <end position="210"/>
    </location>
</feature>
<feature type="compositionally biased region" description="Low complexity" evidence="1">
    <location>
        <begin position="148"/>
        <end position="167"/>
    </location>
</feature>
<accession>A0A4P9VXW1</accession>
<sequence>DQESRLDTLRARARQRSATAASPAADAAAASFASGPESETPAPPERFNLFEDLVGAPAPDPEAEKEAARRKHELQLSAPFSAKDKAVPWYAVGTATLPTSAGVSKGNPPKVSSKLSKAEKLERDKRGEDPLRRIAKHTSKEKRRHEIAFSAASSERPSSSYSSSGLSKIEALRAERIKREAAERARAQSLLNPQPTTHESNPRFFNSQFNPDFVRSGRR</sequence>
<dbReference type="PANTHER" id="PTHR22093">
    <property type="entry name" value="LEUKOCYTE RECEPTOR CLUSTER LRC MEMBER 1"/>
    <property type="match status" value="1"/>
</dbReference>
<proteinExistence type="predicted"/>
<protein>
    <submittedName>
        <fullName evidence="2">Uncharacterized protein</fullName>
    </submittedName>
</protein>
<dbReference type="InterPro" id="IPR039875">
    <property type="entry name" value="LENG1-like"/>
</dbReference>
<dbReference type="PANTHER" id="PTHR22093:SF0">
    <property type="entry name" value="LEUKOCYTE RECEPTOR CLUSTER MEMBER 1"/>
    <property type="match status" value="1"/>
</dbReference>
<feature type="non-terminal residue" evidence="2">
    <location>
        <position position="1"/>
    </location>
</feature>
<feature type="compositionally biased region" description="Basic and acidic residues" evidence="1">
    <location>
        <begin position="1"/>
        <end position="10"/>
    </location>
</feature>
<dbReference type="Proteomes" id="UP000269721">
    <property type="component" value="Unassembled WGS sequence"/>
</dbReference>
<evidence type="ECO:0000313" key="3">
    <source>
        <dbReference type="Proteomes" id="UP000269721"/>
    </source>
</evidence>
<feature type="compositionally biased region" description="Basic residues" evidence="1">
    <location>
        <begin position="133"/>
        <end position="145"/>
    </location>
</feature>
<name>A0A4P9VXW1_9FUNG</name>